<reference evidence="2" key="1">
    <citation type="submission" date="2023-12" db="EMBL/GenBank/DDBJ databases">
        <title>Fervidustalea candida gen. nov., sp. nov., a novel member of the family Paenibacillaceae isolated from a geothermal area.</title>
        <authorList>
            <person name="Li W.-J."/>
            <person name="Jiao J.-Y."/>
            <person name="Chen Y."/>
        </authorList>
    </citation>
    <scope>NUCLEOTIDE SEQUENCE</scope>
    <source>
        <strain evidence="2">SYSU GA230002</strain>
    </source>
</reference>
<name>A0ABU5ZL08_9BACL</name>
<dbReference type="RefSeq" id="WP_371755318.1">
    <property type="nucleotide sequence ID" value="NZ_JAYJLD010000029.1"/>
</dbReference>
<feature type="region of interest" description="Disordered" evidence="1">
    <location>
        <begin position="1"/>
        <end position="23"/>
    </location>
</feature>
<gene>
    <name evidence="2" type="ORF">VF724_16275</name>
</gene>
<evidence type="ECO:0000313" key="2">
    <source>
        <dbReference type="EMBL" id="MEB3103195.1"/>
    </source>
</evidence>
<dbReference type="NCBIfam" id="TIGR02678">
    <property type="entry name" value="TIGR02678 family protein"/>
    <property type="match status" value="1"/>
</dbReference>
<dbReference type="Pfam" id="PF09661">
    <property type="entry name" value="DUF2398"/>
    <property type="match status" value="1"/>
</dbReference>
<dbReference type="EMBL" id="JAYJLD010000029">
    <property type="protein sequence ID" value="MEB3103195.1"/>
    <property type="molecule type" value="Genomic_DNA"/>
</dbReference>
<evidence type="ECO:0000313" key="3">
    <source>
        <dbReference type="Proteomes" id="UP001310386"/>
    </source>
</evidence>
<sequence>MKREGTTVIGRARRAARSEATSAQVQERKQECAHALLNRLWILKEEEQDLYFSIKDHYEELRDWFMDQAGLPLILTRSLAKLERTPVVSHPWMGFEEFREIRDYVFFTYALWYLEGKTEMDQFLLTDIVEEVREQLAIGGLEADWRYYHHRLSMARALKKLTSLGVLVAVDGDESDWAQNQDKNALYECSPHSRYVLRRFPQDLTSYNNMEELSDPIQYAETQDGQNLRKRHRVYRRFLFEPAVLDWHWDAELLPYVLTQRRSIMDHLQRMLGFEGRRYREGLLFFYPELTGEPELFPTLSGLSDLILLIAGELRRQLNLERSGMYLEADGSIRLERSELEGILLRLQERHQQYWSKEFRESSSAQLADLCFEHMEQWQLGEWEDANHFLISPVIARWNAEYANTDFDQE</sequence>
<comment type="caution">
    <text evidence="2">The sequence shown here is derived from an EMBL/GenBank/DDBJ whole genome shotgun (WGS) entry which is preliminary data.</text>
</comment>
<keyword evidence="3" id="KW-1185">Reference proteome</keyword>
<protein>
    <submittedName>
        <fullName evidence="2">TIGR02678 family protein</fullName>
    </submittedName>
</protein>
<dbReference type="InterPro" id="IPR013494">
    <property type="entry name" value="CHP02678"/>
</dbReference>
<organism evidence="2 3">
    <name type="scientific">Ferviditalea candida</name>
    <dbReference type="NCBI Taxonomy" id="3108399"/>
    <lineage>
        <taxon>Bacteria</taxon>
        <taxon>Bacillati</taxon>
        <taxon>Bacillota</taxon>
        <taxon>Bacilli</taxon>
        <taxon>Bacillales</taxon>
        <taxon>Paenibacillaceae</taxon>
        <taxon>Ferviditalea</taxon>
    </lineage>
</organism>
<proteinExistence type="predicted"/>
<dbReference type="Proteomes" id="UP001310386">
    <property type="component" value="Unassembled WGS sequence"/>
</dbReference>
<accession>A0ABU5ZL08</accession>
<evidence type="ECO:0000256" key="1">
    <source>
        <dbReference type="SAM" id="MobiDB-lite"/>
    </source>
</evidence>